<dbReference type="VEuPathDB" id="TrichDB:TRFO_11104"/>
<keyword evidence="1" id="KW-0472">Membrane</keyword>
<keyword evidence="1" id="KW-0812">Transmembrane</keyword>
<keyword evidence="2" id="KW-0732">Signal</keyword>
<evidence type="ECO:0000256" key="1">
    <source>
        <dbReference type="SAM" id="Phobius"/>
    </source>
</evidence>
<organism evidence="3 4">
    <name type="scientific">Tritrichomonas foetus</name>
    <dbReference type="NCBI Taxonomy" id="1144522"/>
    <lineage>
        <taxon>Eukaryota</taxon>
        <taxon>Metamonada</taxon>
        <taxon>Parabasalia</taxon>
        <taxon>Tritrichomonadida</taxon>
        <taxon>Tritrichomonadidae</taxon>
        <taxon>Tritrichomonas</taxon>
    </lineage>
</organism>
<feature type="signal peptide" evidence="2">
    <location>
        <begin position="1"/>
        <end position="15"/>
    </location>
</feature>
<comment type="caution">
    <text evidence="3">The sequence shown here is derived from an EMBL/GenBank/DDBJ whole genome shotgun (WGS) entry which is preliminary data.</text>
</comment>
<proteinExistence type="predicted"/>
<dbReference type="AlphaFoldDB" id="A0A1J4J5G3"/>
<name>A0A1J4J5G3_9EUKA</name>
<accession>A0A1J4J5G3</accession>
<feature type="transmembrane region" description="Helical" evidence="1">
    <location>
        <begin position="37"/>
        <end position="59"/>
    </location>
</feature>
<gene>
    <name evidence="3" type="ORF">TRFO_11104</name>
</gene>
<feature type="chain" id="PRO_5013108551" evidence="2">
    <location>
        <begin position="16"/>
        <end position="307"/>
    </location>
</feature>
<dbReference type="EMBL" id="MLAK01001315">
    <property type="protein sequence ID" value="OHS94482.1"/>
    <property type="molecule type" value="Genomic_DNA"/>
</dbReference>
<feature type="transmembrane region" description="Helical" evidence="1">
    <location>
        <begin position="252"/>
        <end position="278"/>
    </location>
</feature>
<dbReference type="RefSeq" id="XP_068347619.1">
    <property type="nucleotide sequence ID" value="XM_068495842.1"/>
</dbReference>
<evidence type="ECO:0000313" key="3">
    <source>
        <dbReference type="EMBL" id="OHS94482.1"/>
    </source>
</evidence>
<evidence type="ECO:0000256" key="2">
    <source>
        <dbReference type="SAM" id="SignalP"/>
    </source>
</evidence>
<keyword evidence="1" id="KW-1133">Transmembrane helix</keyword>
<dbReference type="GeneID" id="94830546"/>
<protein>
    <submittedName>
        <fullName evidence="3">Uncharacterized protein</fullName>
    </submittedName>
</protein>
<sequence>MCALFFLLFSTMTASKDKEGFFEFSVKPGTPVEIDNILNYTILVSFFLCDPFAMHVNYFNEDDKMETLKFKTKGTFSFKCKKLIFTSIEKTQKISMWKIPDHLCHNSSILLQTENVLDANTENAVQQFPICIFTQLEGNHFFVTASTQQESTSGLSFYSKDIKEKKCYKNSNCDFHSLSPFFLRINGNEPENNFKLSLTYKINIKRAQKDNSCSMSSLPTVFHHGVSFLPSSFIGESTVVCTNLAQDTMNRIVSLIVTILVTVVVLFVIHCIGAINIFHLCHFDGHGGNESGYQQPGSADISGSLLE</sequence>
<dbReference type="Proteomes" id="UP000179807">
    <property type="component" value="Unassembled WGS sequence"/>
</dbReference>
<evidence type="ECO:0000313" key="4">
    <source>
        <dbReference type="Proteomes" id="UP000179807"/>
    </source>
</evidence>
<reference evidence="3" key="1">
    <citation type="submission" date="2016-10" db="EMBL/GenBank/DDBJ databases">
        <authorList>
            <person name="Benchimol M."/>
            <person name="Almeida L.G."/>
            <person name="Vasconcelos A.T."/>
            <person name="Perreira-Neves A."/>
            <person name="Rosa I.A."/>
            <person name="Tasca T."/>
            <person name="Bogo M.R."/>
            <person name="de Souza W."/>
        </authorList>
    </citation>
    <scope>NUCLEOTIDE SEQUENCE [LARGE SCALE GENOMIC DNA]</scope>
    <source>
        <strain evidence="3">K</strain>
    </source>
</reference>
<keyword evidence="4" id="KW-1185">Reference proteome</keyword>